<dbReference type="GeneID" id="113718598"/>
<dbReference type="PANTHER" id="PTHR33265:SF10">
    <property type="entry name" value="OS01G0133200 PROTEIN"/>
    <property type="match status" value="1"/>
</dbReference>
<evidence type="ECO:0000313" key="1">
    <source>
        <dbReference type="Proteomes" id="UP001652660"/>
    </source>
</evidence>
<dbReference type="PANTHER" id="PTHR33265">
    <property type="entry name" value="AVR9/CF-9 RAPIDLY ELICITED PROTEIN-RELATED"/>
    <property type="match status" value="1"/>
</dbReference>
<proteinExistence type="predicted"/>
<keyword evidence="1" id="KW-1185">Reference proteome</keyword>
<dbReference type="OrthoDB" id="1936669at2759"/>
<dbReference type="InterPro" id="IPR008480">
    <property type="entry name" value="DUF761_pln"/>
</dbReference>
<dbReference type="AlphaFoldDB" id="A0A6P6VBG0"/>
<gene>
    <name evidence="2" type="primary">LOC113718598</name>
</gene>
<protein>
    <recommendedName>
        <fullName evidence="3">Cotton fiber protein</fullName>
    </recommendedName>
</protein>
<dbReference type="RefSeq" id="XP_027099292.2">
    <property type="nucleotide sequence ID" value="XM_027243491.2"/>
</dbReference>
<name>A0A6P6VBG0_COFAR</name>
<reference evidence="1" key="1">
    <citation type="journal article" date="2025" name="Foods">
        <title>Unveiling the Microbial Signatures of Arabica Coffee Cherries: Insights into Ripeness Specific Diversity, Functional Traits, and Implications for Quality and Safety.</title>
        <authorList>
            <consortium name="RefSeq"/>
            <person name="Tenea G.N."/>
            <person name="Cifuentes V."/>
            <person name="Reyes P."/>
            <person name="Cevallos-Vallejos M."/>
        </authorList>
    </citation>
    <scope>NUCLEOTIDE SEQUENCE [LARGE SCALE GENOMIC DNA]</scope>
</reference>
<evidence type="ECO:0008006" key="3">
    <source>
        <dbReference type="Google" id="ProtNLM"/>
    </source>
</evidence>
<reference evidence="2" key="2">
    <citation type="submission" date="2025-08" db="UniProtKB">
        <authorList>
            <consortium name="RefSeq"/>
        </authorList>
    </citation>
    <scope>IDENTIFICATION</scope>
    <source>
        <tissue evidence="2">Leaves</tissue>
    </source>
</reference>
<accession>A0A6P6VBG0</accession>
<organism evidence="1 2">
    <name type="scientific">Coffea arabica</name>
    <name type="common">Arabian coffee</name>
    <dbReference type="NCBI Taxonomy" id="13443"/>
    <lineage>
        <taxon>Eukaryota</taxon>
        <taxon>Viridiplantae</taxon>
        <taxon>Streptophyta</taxon>
        <taxon>Embryophyta</taxon>
        <taxon>Tracheophyta</taxon>
        <taxon>Spermatophyta</taxon>
        <taxon>Magnoliopsida</taxon>
        <taxon>eudicotyledons</taxon>
        <taxon>Gunneridae</taxon>
        <taxon>Pentapetalae</taxon>
        <taxon>asterids</taxon>
        <taxon>lamiids</taxon>
        <taxon>Gentianales</taxon>
        <taxon>Rubiaceae</taxon>
        <taxon>Ixoroideae</taxon>
        <taxon>Gardenieae complex</taxon>
        <taxon>Bertiereae - Coffeeae clade</taxon>
        <taxon>Coffeeae</taxon>
        <taxon>Coffea</taxon>
    </lineage>
</organism>
<dbReference type="Pfam" id="PF05553">
    <property type="entry name" value="DUF761"/>
    <property type="match status" value="1"/>
</dbReference>
<evidence type="ECO:0000313" key="2">
    <source>
        <dbReference type="RefSeq" id="XP_027099292.2"/>
    </source>
</evidence>
<dbReference type="Proteomes" id="UP001652660">
    <property type="component" value="Chromosome 11e"/>
</dbReference>
<sequence>MRKSINIPRIISLKKSRKIKKFMLLRHYKYGYVQEYQFSPSNSPFLPYNCRKPINKRRYKDLYSILFIGKCLGMNKAEKEYRGFPLESKVLPAIEDTIAKDLSEQSELSGEDDERSIDERAEKFIERFYEKMRIQRQELLM</sequence>